<dbReference type="Pfam" id="PF02801">
    <property type="entry name" value="Ketoacyl-synt_C"/>
    <property type="match status" value="3"/>
</dbReference>
<gene>
    <name evidence="15" type="ORF">DEJ50_28630</name>
</gene>
<sequence length="4831" mass="505996">MNPKVSRRQILEQVRRGELSVADATALLGGPAAGRPSGGDDVVCFRPVWEYGGEVRPAPVAASRALVILDCAAQPEAPGVAAPTGAITVHAVRGGGWVRQSDTRFRVGVDADSGFTRLWEELTAQGRMPERVVVVTEAAPEHCLDVAYPLVRALIRHPHPDRPEVVFLPVGAHAAQSGDALGGFCAVAVREDSRLHAVCVTTGYADPDPVGRALAEPAQAAPGSAQVRYDNEGRRMRTLVPVELPQDAGSAVAWLPDRGVYLLTGGAGGIGLRIAELLARQSRARLVLMGRSALDASRREALARIEAAGGRVTYAQGDVTRREDVASAVALAHAAYGPLTGVLHLAGVNEDAYIVNKAPAAHHRVLDPKIVGARHLDEATRHEPLRFFALFSSMSGHLGHPGQSDYAAAARALGGFAAHRASQVEAGERRGATVSLGWPLWEGGGMTLSENDRLATEELQGMTAMPAETGLAVLTAAVRSGLPELVVVHGRAARIRAFAAGRTGPGGPGRPAGDPGTPADAFDAAARPRTEAAGGAITEAAQAFLVDLVAKLAGIPAGQLRPDQEFSALGIDSVMIKRLSVALEDRFGPLPVTLLFEHRSVAELARHLAEHHPEALREPTADRAGERREAPRRQTPEPVAAPATAPVEAQPEDAIAIVGIAGRYPGAADPDALWQALVEGRDCTGEIPADRWDKDRWFDSGDRRPGTSYGRWGGFLSDVTRFDSLFFGVSPREAVRMDPAERLFLEVAWSAIEDAGYTRARLHRHTRTEEGHALGVFVGTTGMAYELVAAEEWGKGNPVSAYSMEFSLANRLSYFLDAHGPSLVVDTACSASLTALHLACESLRRGECRMAVAGGAYLNLHPMKFAMLSEQRMISPDGVGRAFGEGGNGFVPGEGVGAVLLKPLGAALADGDHVHAVIRSTAVSHGGRTNGYTVPSPKSHASVIRTALRRAGVDARTIGYVEAHGTGTELGDPIEIDGLTRAFGDRSDDHRHCALGSVKSNIGHAEAAAGIAGLTKVVLQLRHRTLVPTLHSEPANSRIDFASSPFRLQRAVEPWRPTSAGLPLRAALSSFGAGGANAHLIVEEFTGAPHHRDTGGGHGSAPAEDSGHLILLSARTEERLAAMADRLARHDGAGLRDIAHTLQVGREHLEHRLALIVRDRGELRERLARFAGTGAAEGVLTGRAAPDAALRTDDGPERTRSLFAARRWRELAELWVTGAEIDWDDAHRAAPAAGPAPHVVPLPGYPFSGPSHWPATLPAALPAALDAAPTAARTAAPGPVAALGPHTSTAGTASFPVLLGTRDRVAADHLVAGRPVLAGVAHLELARAAAHALTGRQVVELTGVQWRVPLVLDGTGAAVRVTTAADAADVALVTDGPEGTTVHSTLTARLDGGAAPRPRPLDLAGIRARCAAPRSGETFYERAAAEGLAYGPSYRLVRRLWSGDGEALAELAEQPAGTAAGWWLEPGVADAALHTLHGAVPAWDRPATLPASVDRVRLHAPTGPARWAYARLTAADAERGSVRCEVTLCDAQGQPLVEFTGFTAVRAPGASPTARVPYYRPTWRLTPLDAARVARVARGQDGPVLILTTEHDHGLGAALAERHGGRAHLIDLTATAADRATAFAELLRSHPVPAAVYFLGGVEQRRYTPTDLDHLEDAQSQGCLALFHLARALAEHRPRGTRLTVLTSDAQQVDEDMPLAHPFAASLHGLTRTVARELAFLDTVCIDLAGEDLARCAELGRWEALLDAIEAEPALTPFAEVALREGARMVKRLEPAEPGEPVPGTLPLRDGGRYLLLGGAGGLGQVIAGHLARTYGARLMLVGRRPADALPEGLLASLREAGAEVEYHCGDITDPAAVRACVAWMRQRFGGVDGVIHTAFRLADRTLARMDESTFRAALDPKVRGTVALCDALGSQPLDFLALFSSAIAHTGNPGQANYAAGSTFLAAYGRSLAGRLHWPVTVFDWGFWGDQGAVATEEHRRRLADWGILPLSAAEGVRAFRACLAAGAVQLAPLKADGSLADVTPVATDTLQRAEPAVPAAPARVLAPVRAAVREAQAAYGEPYAPDYLDAVDAYGRRRIREVLAVLDGLAGPAGHAPAGPSGTPDTRQRLYEALLAAGRSGPGAETADVTAQRAELVRRFPESVPTLDLLDDCAAALPDVLAGRRRGLDVLFPGGSGHRIAALYHEDPRTRYFNTLCAAAVTAAARHRLDGRPAEAGPLRILEIGAGTGGTSLPVLDALGALASTGTGLRYDCTDISPTLVAAGREGFGAARRFAEFKVLDISGDLRAQGFANERYDIVLATNVLHATADIRRTLANVADLMAPGALLVLNEATRVLDSITAVFGLTDGWWLARDPELRLPHSPLVGPGTWSGLLTEAGLNGVSRHGVPGRTAEQDGQQLILAERGVWRRVTPADGAGRAPAARSAAAAHPASGSTAPSDQASGTADATARTADGATRPAVAPAAGAPPAGPETESLIARTAAHLTAVFAGILRLPEPEIDQTTPLSAYGADSLSTMEAAEQLERVLGPVPREVLFAGDTVRGIAEQLVERGGATPAALPPNEAGPASAPDRTATGAEAAAPERATGPRATVPAEVTEPARATGPAPEPGPADRPAGRPAGSAAPAEPIAVVGVAGRYPQARELDTFWANLRSGRRAVTDVPEDRWPLAEHHDPSGTDPDRSYHRWGAFLDDVDRFDPLLFRISPREAETMDPAQRLVLETAWEALEDAGWPPSRLRSAAAPGMPRVGVFVGVMHAQYQLLAAEQWGRGRRLRANSSGWAIANRVSHCFGLTGPSMAVDTACSSSLTALHLAVRSLRSGECSAALTGGVNLILHPSHHLDLSAARMLSRDGHGRAFDTAADGMVTGEGAGVVLLKRLSDALRDGDRIHACVLGTAVNADGPTDGFAVPGVEAQVALIQEALRDAGADAGSVQYVEAQATGSPVGDPVELAALRRAYDVGGTRRTLTIGSLKPGIGHLEAASGMAQLTKVLLQLRHDALAPTLGTDGPATADGFRVVREPADWRREPGGPPRRAAVSSFGAGGANAHVILEEAPPAVRPAQEDSAPQLLVLSARRPDRLKEHARRMAEFLHSGADRLRLDDVAYTLQTGREPLPARLALVAHSVGDAAEALRAFAQGDAAGSDRVRTGTVPRAPHPGPTAPPVEPQVPGEAGLAALARGWTAGGQADWQALWAGRTPRLVTLPHYPFARDRYWLDAEPPATGPAAPDTAPSDYPEESYVTHPDPAPAADAAGPAAGRPAVPVPARDVRPDIARTVTEVICELLHVKPSDIDLGDHLSDFGFDSVTMVHLADRLTAELGVPVSPAVLYGCPDVTALVRELGSAADHTTPAPATAPAPSAQTAPAHATGPARADTPAPLGDPADVPTSVETVAPVGATAPATPAAPAPSVSVTPAPTTAPAVAEAPVPAARTASAPAFAPAGGAPAEPVAVVGMAGAFPGSPDLETYWRNLAEGRDLITRAPADRFQGTSGTSGTSGTAGSAPYWGGFLDGVDLFDAGFFQITPREARVMDPQHRLFLQTVWSAVEEAGYDPAALAGSSCGLFVGVASSEYGELARERGAELDGQLMTGNDHSVLANRISFLLDLRGPSEPVDTACSSSLVALHRAVRAIQTGECELAIAGGVNVILSPTGFEAFDRSGMLAADGRCKSFDHRADGYVRGEGVGALLLKPLSRARADGDHIHALITGTATNHGGRSASLTAPNPAAQAAVIAAAQQRAGVRPQDIGYVEAHGTGTALGDPIEFTGLRTAFGAGERPDAATQFCGLGSVKTNIGHLETAAGIAGVIKVILGLRHRMLPPTLHLQQVNPLIELGGSPFYLVGRARRWDRPSGTAGQAARKPRRAGVSSFGFGGMNAHVIVEEPPAPAAAPAAADGPQLFVLSARDEDRLRACAQRLLDHLRRLEREGTLAHARPADTAYTLQTGRPALPVRLAAAAESHGELTRLLRAHLDGTSDTALWTGTVTTQPDTVRPDAEELAHAAERARSGDPARLAALWVRGARPDWAALHQGRPRYRVSLPGYPFAPESHWLPKPANPTPAQDPVQAAPRVRAVTMSVPDLPVTTPAPRRAPDPTAPAPARATAPAAHAVTPRTATPAPAPHSSDSDPLAALRRHVREAVADGIGISPEQVVPAREFSAYGVDSIGAMRIMQQIQARYGDHIPMAAILEHPSVDRLTAHLNENYVLPDVVPDAVPGDVAAAPAQARPETAIRLIPFGDGGDGGDGTGGTPSYCLFGDTGELTWLTHLHARLAEDGPVFGLEAPGFAEDADPAGGIAELGEWCAAVIAGHHTGGPCRVIGHGLAGLVAGETVRNLVSRGVEVAGLLLLGTPEPGDDTLPAEPVAVSVVEAASRFAAAWGAGHPVTGLPDGGLEEQLDAAVRELADRAPMSAPDLRRWLHTAVRWRSALAREAAAYRPQPVTGEVLVIRPAEPAAGAGATRGDFGRWIAPPPAVRELDCAAWALTAAGPSARIADLLAGSPASSASVPSPSPSPSAVAVSPVVPINRHGNGRRSVWAHNLYGEVSYAIYLSRHLGMRQPVIGLEQLGSGAGSGDARPKEYSSVEDMAAHYVSELRTGFPCEPYLLGGCSFGGVLAYEMARQLQAQGEEVSHLIAIDPIMPGTEAWDSVDWGTVTAVEAEAFSLVMLGNAMCQRWGVSEQIGLDSLTGFDLDKQLDLVARHIHERSPARPEEEMIKRQILVRHELMLRNGDLLQAYRPRPLLTPVPTTLFHATEGFLAAGNTNGLPAVPRTSTDTSNGFAGFVGDRLVIHELRADHHTIAHNENLARIARMLTPLLDRSGFPASLFPASLYPSSTNGSR</sequence>
<dbReference type="InterPro" id="IPR014030">
    <property type="entry name" value="Ketoacyl_synth_N"/>
</dbReference>
<dbReference type="CDD" id="cd02440">
    <property type="entry name" value="AdoMet_MTases"/>
    <property type="match status" value="1"/>
</dbReference>
<feature type="region of interest" description="Disordered" evidence="11">
    <location>
        <begin position="4075"/>
        <end position="4122"/>
    </location>
</feature>
<feature type="compositionally biased region" description="Low complexity" evidence="11">
    <location>
        <begin position="2417"/>
        <end position="2470"/>
    </location>
</feature>
<dbReference type="GO" id="GO:0004315">
    <property type="term" value="F:3-oxoacyl-[acyl-carrier-protein] synthase activity"/>
    <property type="evidence" value="ECO:0007669"/>
    <property type="project" value="InterPro"/>
</dbReference>
<dbReference type="InterPro" id="IPR018201">
    <property type="entry name" value="Ketoacyl_synth_AS"/>
</dbReference>
<feature type="region of interest" description="N-terminal hotdog fold" evidence="10">
    <location>
        <begin position="1280"/>
        <end position="1395"/>
    </location>
</feature>
<feature type="domain" description="Carrier" evidence="12">
    <location>
        <begin position="2478"/>
        <end position="2554"/>
    </location>
</feature>
<dbReference type="SMART" id="SM00822">
    <property type="entry name" value="PKS_KR"/>
    <property type="match status" value="2"/>
</dbReference>
<dbReference type="InterPro" id="IPR050091">
    <property type="entry name" value="PKS_NRPS_Biosynth_Enz"/>
</dbReference>
<dbReference type="SMART" id="SM01294">
    <property type="entry name" value="PKS_PP_betabranch"/>
    <property type="match status" value="3"/>
</dbReference>
<protein>
    <recommendedName>
        <fullName evidence="17">Polyketide synthase</fullName>
    </recommendedName>
</protein>
<dbReference type="InterPro" id="IPR006162">
    <property type="entry name" value="Ppantetheine_attach_site"/>
</dbReference>
<dbReference type="Gene3D" id="3.40.47.10">
    <property type="match status" value="3"/>
</dbReference>
<feature type="compositionally biased region" description="Pro residues" evidence="11">
    <location>
        <begin position="3154"/>
        <end position="3166"/>
    </location>
</feature>
<dbReference type="GO" id="GO:0071770">
    <property type="term" value="P:DIM/DIP cell wall layer assembly"/>
    <property type="evidence" value="ECO:0007669"/>
    <property type="project" value="TreeGrafter"/>
</dbReference>
<evidence type="ECO:0000259" key="14">
    <source>
        <dbReference type="PROSITE" id="PS52019"/>
    </source>
</evidence>
<feature type="compositionally biased region" description="Low complexity" evidence="11">
    <location>
        <begin position="4093"/>
        <end position="4122"/>
    </location>
</feature>
<dbReference type="EMBL" id="CP029190">
    <property type="protein sequence ID" value="QES51213.1"/>
    <property type="molecule type" value="Genomic_DNA"/>
</dbReference>
<dbReference type="Pfam" id="PF22621">
    <property type="entry name" value="CurL-like_PKS_C"/>
    <property type="match status" value="1"/>
</dbReference>
<evidence type="ECO:0000259" key="12">
    <source>
        <dbReference type="PROSITE" id="PS50075"/>
    </source>
</evidence>
<dbReference type="InterPro" id="IPR049900">
    <property type="entry name" value="PKS_mFAS_DH"/>
</dbReference>
<dbReference type="Gene3D" id="1.10.1200.10">
    <property type="entry name" value="ACP-like"/>
    <property type="match status" value="4"/>
</dbReference>
<feature type="compositionally biased region" description="Low complexity" evidence="11">
    <location>
        <begin position="3345"/>
        <end position="3367"/>
    </location>
</feature>
<evidence type="ECO:0000256" key="3">
    <source>
        <dbReference type="ARBA" id="ARBA00022450"/>
    </source>
</evidence>
<evidence type="ECO:0000313" key="16">
    <source>
        <dbReference type="Proteomes" id="UP000325211"/>
    </source>
</evidence>
<dbReference type="Pfam" id="PF22336">
    <property type="entry name" value="RhiE-like_linker"/>
    <property type="match status" value="2"/>
</dbReference>
<dbReference type="PROSITE" id="PS52004">
    <property type="entry name" value="KS3_2"/>
    <property type="match status" value="3"/>
</dbReference>
<feature type="domain" description="Ketosynthase family 3 (KS3)" evidence="13">
    <location>
        <begin position="3445"/>
        <end position="3879"/>
    </location>
</feature>
<keyword evidence="5" id="KW-0597">Phosphoprotein</keyword>
<feature type="region of interest" description="Disordered" evidence="11">
    <location>
        <begin position="2556"/>
        <end position="2626"/>
    </location>
</feature>
<dbReference type="FunFam" id="3.40.47.10:FF:000019">
    <property type="entry name" value="Polyketide synthase type I"/>
    <property type="match status" value="2"/>
</dbReference>
<feature type="region of interest" description="Disordered" evidence="11">
    <location>
        <begin position="3345"/>
        <end position="3387"/>
    </location>
</feature>
<dbReference type="GO" id="GO:0031177">
    <property type="term" value="F:phosphopantetheine binding"/>
    <property type="evidence" value="ECO:0007669"/>
    <property type="project" value="InterPro"/>
</dbReference>
<dbReference type="Pfam" id="PF08659">
    <property type="entry name" value="KR"/>
    <property type="match status" value="2"/>
</dbReference>
<dbReference type="InterPro" id="IPR020807">
    <property type="entry name" value="PKS_DH"/>
</dbReference>
<feature type="compositionally biased region" description="Basic and acidic residues" evidence="11">
    <location>
        <begin position="611"/>
        <end position="635"/>
    </location>
</feature>
<dbReference type="Pfam" id="PF00975">
    <property type="entry name" value="Thioesterase"/>
    <property type="match status" value="2"/>
</dbReference>
<feature type="compositionally biased region" description="Low complexity" evidence="11">
    <location>
        <begin position="2575"/>
        <end position="2593"/>
    </location>
</feature>
<evidence type="ECO:0000256" key="6">
    <source>
        <dbReference type="ARBA" id="ARBA00022679"/>
    </source>
</evidence>
<feature type="domain" description="Carrier" evidence="12">
    <location>
        <begin position="3270"/>
        <end position="3344"/>
    </location>
</feature>
<feature type="domain" description="Ketosynthase family 3 (KS3)" evidence="13">
    <location>
        <begin position="2628"/>
        <end position="3053"/>
    </location>
</feature>
<feature type="domain" description="PKS/mFAS DH" evidence="14">
    <location>
        <begin position="1280"/>
        <end position="1553"/>
    </location>
</feature>
<dbReference type="InterPro" id="IPR001031">
    <property type="entry name" value="Thioesterase"/>
</dbReference>
<evidence type="ECO:0000313" key="15">
    <source>
        <dbReference type="EMBL" id="QES51213.1"/>
    </source>
</evidence>
<dbReference type="GO" id="GO:0005737">
    <property type="term" value="C:cytoplasm"/>
    <property type="evidence" value="ECO:0007669"/>
    <property type="project" value="UniProtKB-SubCell"/>
</dbReference>
<organism evidence="15 16">
    <name type="scientific">Streptomyces venezuelae</name>
    <dbReference type="NCBI Taxonomy" id="54571"/>
    <lineage>
        <taxon>Bacteria</taxon>
        <taxon>Bacillati</taxon>
        <taxon>Actinomycetota</taxon>
        <taxon>Actinomycetes</taxon>
        <taxon>Kitasatosporales</taxon>
        <taxon>Streptomycetaceae</taxon>
        <taxon>Streptomyces</taxon>
    </lineage>
</organism>
<feature type="compositionally biased region" description="Low complexity" evidence="11">
    <location>
        <begin position="636"/>
        <end position="647"/>
    </location>
</feature>
<dbReference type="SMART" id="SM00826">
    <property type="entry name" value="PKS_DH"/>
    <property type="match status" value="1"/>
</dbReference>
<evidence type="ECO:0000256" key="7">
    <source>
        <dbReference type="ARBA" id="ARBA00022737"/>
    </source>
</evidence>
<dbReference type="Proteomes" id="UP000325211">
    <property type="component" value="Chromosome"/>
</dbReference>
<dbReference type="GO" id="GO:0004312">
    <property type="term" value="F:fatty acid synthase activity"/>
    <property type="evidence" value="ECO:0007669"/>
    <property type="project" value="TreeGrafter"/>
</dbReference>
<evidence type="ECO:0000256" key="4">
    <source>
        <dbReference type="ARBA" id="ARBA00022490"/>
    </source>
</evidence>
<evidence type="ECO:0008006" key="17">
    <source>
        <dbReference type="Google" id="ProtNLM"/>
    </source>
</evidence>
<dbReference type="PROSITE" id="PS52019">
    <property type="entry name" value="PKS_MFAS_DH"/>
    <property type="match status" value="1"/>
</dbReference>
<dbReference type="InterPro" id="IPR020841">
    <property type="entry name" value="PKS_Beta-ketoAc_synthase_dom"/>
</dbReference>
<keyword evidence="6" id="KW-0808">Transferase</keyword>
<dbReference type="InterPro" id="IPR020806">
    <property type="entry name" value="PKS_PP-bd"/>
</dbReference>
<dbReference type="InterPro" id="IPR029063">
    <property type="entry name" value="SAM-dependent_MTases_sf"/>
</dbReference>
<dbReference type="InterPro" id="IPR016039">
    <property type="entry name" value="Thiolase-like"/>
</dbReference>
<evidence type="ECO:0000256" key="8">
    <source>
        <dbReference type="ARBA" id="ARBA00023268"/>
    </source>
</evidence>
<evidence type="ECO:0000256" key="9">
    <source>
        <dbReference type="ARBA" id="ARBA00023315"/>
    </source>
</evidence>
<dbReference type="SUPFAM" id="SSF53474">
    <property type="entry name" value="alpha/beta-Hydrolases"/>
    <property type="match status" value="2"/>
</dbReference>
<evidence type="ECO:0000256" key="11">
    <source>
        <dbReference type="SAM" id="MobiDB-lite"/>
    </source>
</evidence>
<dbReference type="Gene3D" id="1.10.1240.100">
    <property type="match status" value="3"/>
</dbReference>
<proteinExistence type="predicted"/>
<dbReference type="PROSITE" id="PS50075">
    <property type="entry name" value="CARRIER"/>
    <property type="match status" value="4"/>
</dbReference>
<dbReference type="SUPFAM" id="SSF47336">
    <property type="entry name" value="ACP-like"/>
    <property type="match status" value="4"/>
</dbReference>
<feature type="active site" description="Proton acceptor; for dehydratase activity" evidence="10">
    <location>
        <position position="1309"/>
    </location>
</feature>
<dbReference type="Pfam" id="PF14765">
    <property type="entry name" value="PS-DH"/>
    <property type="match status" value="1"/>
</dbReference>
<dbReference type="Gene3D" id="3.40.50.1820">
    <property type="entry name" value="alpha/beta hydrolase"/>
    <property type="match status" value="2"/>
</dbReference>
<dbReference type="SMART" id="SM00825">
    <property type="entry name" value="PKS_KS"/>
    <property type="match status" value="3"/>
</dbReference>
<dbReference type="RefSeq" id="WP_150210961.1">
    <property type="nucleotide sequence ID" value="NZ_CP029190.1"/>
</dbReference>
<dbReference type="SUPFAM" id="SSF51735">
    <property type="entry name" value="NAD(P)-binding Rossmann-fold domains"/>
    <property type="match status" value="3"/>
</dbReference>
<keyword evidence="9" id="KW-0012">Acyltransferase</keyword>
<dbReference type="GO" id="GO:0033068">
    <property type="term" value="P:macrolide biosynthetic process"/>
    <property type="evidence" value="ECO:0007669"/>
    <property type="project" value="UniProtKB-ARBA"/>
</dbReference>
<feature type="compositionally biased region" description="Low complexity" evidence="11">
    <location>
        <begin position="3219"/>
        <end position="3231"/>
    </location>
</feature>
<dbReference type="SMART" id="SM00823">
    <property type="entry name" value="PKS_PP"/>
    <property type="match status" value="4"/>
</dbReference>
<dbReference type="Pfam" id="PF00109">
    <property type="entry name" value="ketoacyl-synt"/>
    <property type="match status" value="3"/>
</dbReference>
<dbReference type="OrthoDB" id="3488622at2"/>
<feature type="region of interest" description="C-terminal hotdog fold" evidence="10">
    <location>
        <begin position="1411"/>
        <end position="1553"/>
    </location>
</feature>
<dbReference type="GO" id="GO:0006633">
    <property type="term" value="P:fatty acid biosynthetic process"/>
    <property type="evidence" value="ECO:0007669"/>
    <property type="project" value="InterPro"/>
</dbReference>
<evidence type="ECO:0000256" key="1">
    <source>
        <dbReference type="ARBA" id="ARBA00004496"/>
    </source>
</evidence>
<evidence type="ECO:0000256" key="10">
    <source>
        <dbReference type="PROSITE-ProRule" id="PRU01363"/>
    </source>
</evidence>
<keyword evidence="7" id="KW-0677">Repeat</keyword>
<evidence type="ECO:0000256" key="2">
    <source>
        <dbReference type="ARBA" id="ARBA00004792"/>
    </source>
</evidence>
<dbReference type="InterPro" id="IPR042104">
    <property type="entry name" value="PKS_dehydratase_sf"/>
</dbReference>
<dbReference type="InterPro" id="IPR057326">
    <property type="entry name" value="KR_dom"/>
</dbReference>
<dbReference type="Pfam" id="PF21089">
    <property type="entry name" value="PKS_DH_N"/>
    <property type="match status" value="1"/>
</dbReference>
<dbReference type="InterPro" id="IPR029058">
    <property type="entry name" value="AB_hydrolase_fold"/>
</dbReference>
<dbReference type="InterPro" id="IPR009081">
    <property type="entry name" value="PP-bd_ACP"/>
</dbReference>
<dbReference type="PANTHER" id="PTHR43775:SF37">
    <property type="entry name" value="SI:DKEY-61P9.11"/>
    <property type="match status" value="1"/>
</dbReference>
<feature type="domain" description="Ketosynthase family 3 (KS3)" evidence="13">
    <location>
        <begin position="652"/>
        <end position="1084"/>
    </location>
</feature>
<dbReference type="SUPFAM" id="SSF53335">
    <property type="entry name" value="S-adenosyl-L-methionine-dependent methyltransferases"/>
    <property type="match status" value="1"/>
</dbReference>
<feature type="active site" description="Proton donor; for dehydratase activity" evidence="10">
    <location>
        <position position="1470"/>
    </location>
</feature>
<dbReference type="InterPro" id="IPR049551">
    <property type="entry name" value="PKS_DH_C"/>
</dbReference>
<comment type="subcellular location">
    <subcellularLocation>
        <location evidence="1">Cytoplasm</location>
    </subcellularLocation>
</comment>
<dbReference type="PROSITE" id="PS00606">
    <property type="entry name" value="KS3_1"/>
    <property type="match status" value="3"/>
</dbReference>
<accession>A0A5P2D8Y5</accession>
<feature type="region of interest" description="Disordered" evidence="11">
    <location>
        <begin position="2417"/>
        <end position="2475"/>
    </location>
</feature>
<name>A0A5P2D8Y5_STRVZ</name>
<dbReference type="Pfam" id="PF00550">
    <property type="entry name" value="PP-binding"/>
    <property type="match status" value="4"/>
</dbReference>
<keyword evidence="3" id="KW-0596">Phosphopantetheine</keyword>
<evidence type="ECO:0000259" key="13">
    <source>
        <dbReference type="PROSITE" id="PS52004"/>
    </source>
</evidence>
<dbReference type="InterPro" id="IPR013217">
    <property type="entry name" value="Methyltransf_12"/>
</dbReference>
<feature type="domain" description="Carrier" evidence="12">
    <location>
        <begin position="536"/>
        <end position="612"/>
    </location>
</feature>
<feature type="domain" description="Carrier" evidence="12">
    <location>
        <begin position="4122"/>
        <end position="4199"/>
    </location>
</feature>
<dbReference type="InterPro" id="IPR013968">
    <property type="entry name" value="PKS_KR"/>
</dbReference>
<dbReference type="InterPro" id="IPR014031">
    <property type="entry name" value="Ketoacyl_synth_C"/>
</dbReference>
<keyword evidence="4" id="KW-0963">Cytoplasm</keyword>
<dbReference type="Gene3D" id="3.40.50.150">
    <property type="entry name" value="Vaccinia Virus protein VP39"/>
    <property type="match status" value="1"/>
</dbReference>
<dbReference type="CDD" id="cd00833">
    <property type="entry name" value="PKS"/>
    <property type="match status" value="3"/>
</dbReference>
<dbReference type="InterPro" id="IPR036736">
    <property type="entry name" value="ACP-like_sf"/>
</dbReference>
<dbReference type="GO" id="GO:0005886">
    <property type="term" value="C:plasma membrane"/>
    <property type="evidence" value="ECO:0007669"/>
    <property type="project" value="TreeGrafter"/>
</dbReference>
<comment type="pathway">
    <text evidence="2">Antibiotic biosynthesis.</text>
</comment>
<feature type="region of interest" description="Disordered" evidence="11">
    <location>
        <begin position="611"/>
        <end position="647"/>
    </location>
</feature>
<dbReference type="Pfam" id="PF08242">
    <property type="entry name" value="Methyltransf_12"/>
    <property type="match status" value="1"/>
</dbReference>
<feature type="region of interest" description="Disordered" evidence="11">
    <location>
        <begin position="3139"/>
        <end position="3166"/>
    </location>
</feature>
<dbReference type="SUPFAM" id="SSF53901">
    <property type="entry name" value="Thiolase-like"/>
    <property type="match status" value="3"/>
</dbReference>
<dbReference type="InterPro" id="IPR054514">
    <property type="entry name" value="RhiE-like_linker"/>
</dbReference>
<keyword evidence="8" id="KW-0511">Multifunctional enzyme</keyword>
<feature type="compositionally biased region" description="Low complexity" evidence="11">
    <location>
        <begin position="2615"/>
        <end position="2626"/>
    </location>
</feature>
<dbReference type="Gene3D" id="3.40.50.720">
    <property type="entry name" value="NAD(P)-binding Rossmann-like Domain"/>
    <property type="match status" value="2"/>
</dbReference>
<reference evidence="15 16" key="1">
    <citation type="submission" date="2018-05" db="EMBL/GenBank/DDBJ databases">
        <title>Streptomyces venezuelae.</title>
        <authorList>
            <person name="Kim W."/>
            <person name="Lee N."/>
            <person name="Cho B.-K."/>
        </authorList>
    </citation>
    <scope>NUCLEOTIDE SEQUENCE [LARGE SCALE GENOMIC DNA]</scope>
    <source>
        <strain evidence="15 16">ATCC 21782</strain>
    </source>
</reference>
<feature type="region of interest" description="Disordered" evidence="11">
    <location>
        <begin position="3219"/>
        <end position="3263"/>
    </location>
</feature>
<feature type="compositionally biased region" description="Low complexity" evidence="11">
    <location>
        <begin position="3247"/>
        <end position="3263"/>
    </location>
</feature>
<dbReference type="InterPro" id="IPR036291">
    <property type="entry name" value="NAD(P)-bd_dom_sf"/>
</dbReference>
<dbReference type="PROSITE" id="PS00012">
    <property type="entry name" value="PHOSPHOPANTETHEINE"/>
    <property type="match status" value="2"/>
</dbReference>
<dbReference type="Gene3D" id="3.10.129.110">
    <property type="entry name" value="Polyketide synthase dehydratase"/>
    <property type="match status" value="1"/>
</dbReference>
<dbReference type="InterPro" id="IPR049552">
    <property type="entry name" value="PKS_DH_N"/>
</dbReference>
<evidence type="ECO:0000256" key="5">
    <source>
        <dbReference type="ARBA" id="ARBA00022553"/>
    </source>
</evidence>
<dbReference type="PANTHER" id="PTHR43775">
    <property type="entry name" value="FATTY ACID SYNTHASE"/>
    <property type="match status" value="1"/>
</dbReference>
<dbReference type="CDD" id="cd08953">
    <property type="entry name" value="KR_2_SDR_x"/>
    <property type="match status" value="2"/>
</dbReference>